<reference evidence="1" key="1">
    <citation type="journal article" date="2015" name="Nature">
        <title>Complex archaea that bridge the gap between prokaryotes and eukaryotes.</title>
        <authorList>
            <person name="Spang A."/>
            <person name="Saw J.H."/>
            <person name="Jorgensen S.L."/>
            <person name="Zaremba-Niedzwiedzka K."/>
            <person name="Martijn J."/>
            <person name="Lind A.E."/>
            <person name="van Eijk R."/>
            <person name="Schleper C."/>
            <person name="Guy L."/>
            <person name="Ettema T.J."/>
        </authorList>
    </citation>
    <scope>NUCLEOTIDE SEQUENCE</scope>
</reference>
<protein>
    <submittedName>
        <fullName evidence="1">Uncharacterized protein</fullName>
    </submittedName>
</protein>
<gene>
    <name evidence="1" type="ORF">LCGC14_2745910</name>
</gene>
<accession>A0A0F8Z325</accession>
<dbReference type="EMBL" id="LAZR01050078">
    <property type="protein sequence ID" value="KKK88167.1"/>
    <property type="molecule type" value="Genomic_DNA"/>
</dbReference>
<sequence>MPAWPAGLPQDPLLDGIQEASPDTRLVTQMEQGPPKVRRRFTAAERGIGMRMIMTTAQIETLDDFFVLTLGSGSLTFTWKHPRTGNAATYRFKDPPSWVPLSGTKWGVELALMITV</sequence>
<proteinExistence type="predicted"/>
<evidence type="ECO:0000313" key="1">
    <source>
        <dbReference type="EMBL" id="KKK88167.1"/>
    </source>
</evidence>
<dbReference type="AlphaFoldDB" id="A0A0F8Z325"/>
<name>A0A0F8Z325_9ZZZZ</name>
<organism evidence="1">
    <name type="scientific">marine sediment metagenome</name>
    <dbReference type="NCBI Taxonomy" id="412755"/>
    <lineage>
        <taxon>unclassified sequences</taxon>
        <taxon>metagenomes</taxon>
        <taxon>ecological metagenomes</taxon>
    </lineage>
</organism>
<comment type="caution">
    <text evidence="1">The sequence shown here is derived from an EMBL/GenBank/DDBJ whole genome shotgun (WGS) entry which is preliminary data.</text>
</comment>